<evidence type="ECO:0000256" key="3">
    <source>
        <dbReference type="ARBA" id="ARBA00061646"/>
    </source>
</evidence>
<evidence type="ECO:0000259" key="7">
    <source>
        <dbReference type="PROSITE" id="PS51842"/>
    </source>
</evidence>
<comment type="similarity">
    <text evidence="3 4">Belongs to the intermediate filament family.</text>
</comment>
<dbReference type="STRING" id="7719.ENSCINP00000014075"/>
<dbReference type="InterPro" id="IPR018039">
    <property type="entry name" value="IF_conserved"/>
</dbReference>
<feature type="coiled-coil region" evidence="5">
    <location>
        <begin position="143"/>
        <end position="410"/>
    </location>
</feature>
<dbReference type="PANTHER" id="PTHR45652">
    <property type="entry name" value="GLIAL FIBRILLARY ACIDIC PROTEIN"/>
    <property type="match status" value="1"/>
</dbReference>
<organism evidence="8 9">
    <name type="scientific">Ciona intestinalis</name>
    <name type="common">Transparent sea squirt</name>
    <name type="synonym">Ascidia intestinalis</name>
    <dbReference type="NCBI Taxonomy" id="7719"/>
    <lineage>
        <taxon>Eukaryota</taxon>
        <taxon>Metazoa</taxon>
        <taxon>Chordata</taxon>
        <taxon>Tunicata</taxon>
        <taxon>Ascidiacea</taxon>
        <taxon>Phlebobranchia</taxon>
        <taxon>Cionidae</taxon>
        <taxon>Ciona</taxon>
    </lineage>
</organism>
<dbReference type="FunCoup" id="F6ZXN6">
    <property type="interactions" value="11"/>
</dbReference>
<dbReference type="InParanoid" id="F6ZXN6"/>
<accession>F6ZXN6</accession>
<reference evidence="8" key="3">
    <citation type="submission" date="2025-08" db="UniProtKB">
        <authorList>
            <consortium name="Ensembl"/>
        </authorList>
    </citation>
    <scope>IDENTIFICATION</scope>
</reference>
<dbReference type="FunFam" id="1.20.5.1160:FF:000001">
    <property type="entry name" value="Keratin type II"/>
    <property type="match status" value="1"/>
</dbReference>
<dbReference type="PANTHER" id="PTHR45652:SF21">
    <property type="entry name" value="ZINC FINGER CCCH DOMAIN-CONTAINING PROTEIN 13-LIKE ISOFORM X1"/>
    <property type="match status" value="1"/>
</dbReference>
<reference evidence="9" key="1">
    <citation type="journal article" date="2002" name="Science">
        <title>The draft genome of Ciona intestinalis: insights into chordate and vertebrate origins.</title>
        <authorList>
            <person name="Dehal P."/>
            <person name="Satou Y."/>
            <person name="Campbell R.K."/>
            <person name="Chapman J."/>
            <person name="Degnan B."/>
            <person name="De Tomaso A."/>
            <person name="Davidson B."/>
            <person name="Di Gregorio A."/>
            <person name="Gelpke M."/>
            <person name="Goodstein D.M."/>
            <person name="Harafuji N."/>
            <person name="Hastings K.E."/>
            <person name="Ho I."/>
            <person name="Hotta K."/>
            <person name="Huang W."/>
            <person name="Kawashima T."/>
            <person name="Lemaire P."/>
            <person name="Martinez D."/>
            <person name="Meinertzhagen I.A."/>
            <person name="Necula S."/>
            <person name="Nonaka M."/>
            <person name="Putnam N."/>
            <person name="Rash S."/>
            <person name="Saiga H."/>
            <person name="Satake M."/>
            <person name="Terry A."/>
            <person name="Yamada L."/>
            <person name="Wang H.G."/>
            <person name="Awazu S."/>
            <person name="Azumi K."/>
            <person name="Boore J."/>
            <person name="Branno M."/>
            <person name="Chin-Bow S."/>
            <person name="DeSantis R."/>
            <person name="Doyle S."/>
            <person name="Francino P."/>
            <person name="Keys D.N."/>
            <person name="Haga S."/>
            <person name="Hayashi H."/>
            <person name="Hino K."/>
            <person name="Imai K.S."/>
            <person name="Inaba K."/>
            <person name="Kano S."/>
            <person name="Kobayashi K."/>
            <person name="Kobayashi M."/>
            <person name="Lee B.I."/>
            <person name="Makabe K.W."/>
            <person name="Manohar C."/>
            <person name="Matassi G."/>
            <person name="Medina M."/>
            <person name="Mochizuki Y."/>
            <person name="Mount S."/>
            <person name="Morishita T."/>
            <person name="Miura S."/>
            <person name="Nakayama A."/>
            <person name="Nishizaka S."/>
            <person name="Nomoto H."/>
            <person name="Ohta F."/>
            <person name="Oishi K."/>
            <person name="Rigoutsos I."/>
            <person name="Sano M."/>
            <person name="Sasaki A."/>
            <person name="Sasakura Y."/>
            <person name="Shoguchi E."/>
            <person name="Shin-i T."/>
            <person name="Spagnuolo A."/>
            <person name="Stainier D."/>
            <person name="Suzuki M.M."/>
            <person name="Tassy O."/>
            <person name="Takatori N."/>
            <person name="Tokuoka M."/>
            <person name="Yagi K."/>
            <person name="Yoshizaki F."/>
            <person name="Wada S."/>
            <person name="Zhang C."/>
            <person name="Hyatt P.D."/>
            <person name="Larimer F."/>
            <person name="Detter C."/>
            <person name="Doggett N."/>
            <person name="Glavina T."/>
            <person name="Hawkins T."/>
            <person name="Richardson P."/>
            <person name="Lucas S."/>
            <person name="Kohara Y."/>
            <person name="Levine M."/>
            <person name="Satoh N."/>
            <person name="Rokhsar D.S."/>
        </authorList>
    </citation>
    <scope>NUCLEOTIDE SEQUENCE [LARGE SCALE GENOMIC DNA]</scope>
</reference>
<dbReference type="OMA" id="GGMYATK"/>
<dbReference type="GO" id="GO:0045109">
    <property type="term" value="P:intermediate filament organization"/>
    <property type="evidence" value="ECO:0000318"/>
    <property type="project" value="GO_Central"/>
</dbReference>
<dbReference type="PRINTS" id="PR01248">
    <property type="entry name" value="TYPE1KERATIN"/>
</dbReference>
<dbReference type="AlphaFoldDB" id="F6ZXN6"/>
<feature type="region of interest" description="Disordered" evidence="6">
    <location>
        <begin position="494"/>
        <end position="523"/>
    </location>
</feature>
<feature type="region of interest" description="Disordered" evidence="6">
    <location>
        <begin position="1"/>
        <end position="54"/>
    </location>
</feature>
<dbReference type="FunFam" id="1.20.5.500:FF:000001">
    <property type="entry name" value="Type II keratin 23"/>
    <property type="match status" value="1"/>
</dbReference>
<evidence type="ECO:0000256" key="5">
    <source>
        <dbReference type="SAM" id="Coils"/>
    </source>
</evidence>
<sequence>MAQRSSRKTTEERSSSYKRHFGEGPARFTYSSKSSPGRSQSATRSYRYSSSSGGGGGAAMAGGAMGGGMGMGAGMGMGGGMGASMGGERIRMTRAAPVSSGISMRDINLMSDALGPDFERMRINEKEELQVLNTRFAGYIQKVRALEQANKILEVQLEQLSAQQPGRVADMYEDELARLRREVDQITKEKANILMQLENAALEANNWKDKYEEEAISKRELEDDLNSMRKDCDDATLVRLDLERRLETLQEEIEFLKRTHDQEVAELMEQVRKTEVKIEMAPGPDLEELVEDMRKQYEKLASKNRADAEEWYTEKVSTLQDQAVKNDDLVRNVRSELSEYRKSVQTLNMEIDSLRGTNDSLQRAMGELEERYNRDTSDYQDTIMNLQAECDDLKTQMAQHLRQYQELMDVKMALDIEIATYRKLLEGEESRLAERLRTSGGGSSRFVTTTSRSAGIVNSNSGGFSSGRGGASDVMGSDDVETVTTKKVVVKTIETKDGKVVSQTEDVREQSSGDHDDNAHATL</sequence>
<dbReference type="SMART" id="SM01391">
    <property type="entry name" value="Filament"/>
    <property type="match status" value="1"/>
</dbReference>
<dbReference type="Gene3D" id="1.20.5.1160">
    <property type="entry name" value="Vasodilator-stimulated phosphoprotein"/>
    <property type="match status" value="1"/>
</dbReference>
<evidence type="ECO:0000313" key="9">
    <source>
        <dbReference type="Proteomes" id="UP000008144"/>
    </source>
</evidence>
<dbReference type="Ensembl" id="ENSCINT00000014075.3">
    <property type="protein sequence ID" value="ENSCINP00000014075.3"/>
    <property type="gene ID" value="ENSCING00000006851.3"/>
</dbReference>
<feature type="region of interest" description="Disordered" evidence="6">
    <location>
        <begin position="458"/>
        <end position="477"/>
    </location>
</feature>
<dbReference type="Gene3D" id="1.20.5.170">
    <property type="match status" value="1"/>
</dbReference>
<dbReference type="PROSITE" id="PS51842">
    <property type="entry name" value="IF_ROD_2"/>
    <property type="match status" value="1"/>
</dbReference>
<dbReference type="HOGENOM" id="CLU_012560_7_4_1"/>
<name>F6ZXN6_CIOIN</name>
<dbReference type="EMBL" id="EAAA01002803">
    <property type="status" value="NOT_ANNOTATED_CDS"/>
    <property type="molecule type" value="Genomic_DNA"/>
</dbReference>
<feature type="compositionally biased region" description="Polar residues" evidence="6">
    <location>
        <begin position="29"/>
        <end position="48"/>
    </location>
</feature>
<dbReference type="Pfam" id="PF00038">
    <property type="entry name" value="Filament"/>
    <property type="match status" value="1"/>
</dbReference>
<dbReference type="GO" id="GO:0005882">
    <property type="term" value="C:intermediate filament"/>
    <property type="evidence" value="ECO:0000318"/>
    <property type="project" value="GO_Central"/>
</dbReference>
<evidence type="ECO:0000313" key="8">
    <source>
        <dbReference type="Ensembl" id="ENSCINP00000014075.3"/>
    </source>
</evidence>
<evidence type="ECO:0000256" key="6">
    <source>
        <dbReference type="SAM" id="MobiDB-lite"/>
    </source>
</evidence>
<reference evidence="8" key="2">
    <citation type="journal article" date="2008" name="Genome Biol.">
        <title>Improved genome assembly and evidence-based global gene model set for the chordate Ciona intestinalis: new insight into intron and operon populations.</title>
        <authorList>
            <person name="Satou Y."/>
            <person name="Mineta K."/>
            <person name="Ogasawara M."/>
            <person name="Sasakura Y."/>
            <person name="Shoguchi E."/>
            <person name="Ueno K."/>
            <person name="Yamada L."/>
            <person name="Matsumoto J."/>
            <person name="Wasserscheid J."/>
            <person name="Dewar K."/>
            <person name="Wiley G.B."/>
            <person name="Macmil S.L."/>
            <person name="Roe B.A."/>
            <person name="Zeller R.W."/>
            <person name="Hastings K.E."/>
            <person name="Lemaire P."/>
            <person name="Lindquist E."/>
            <person name="Endo T."/>
            <person name="Hotta K."/>
            <person name="Inaba K."/>
        </authorList>
    </citation>
    <scope>NUCLEOTIDE SEQUENCE [LARGE SCALE GENOMIC DNA]</scope>
    <source>
        <strain evidence="8">wild type</strain>
    </source>
</reference>
<evidence type="ECO:0000256" key="4">
    <source>
        <dbReference type="RuleBase" id="RU000685"/>
    </source>
</evidence>
<dbReference type="InterPro" id="IPR039008">
    <property type="entry name" value="IF_rod_dom"/>
</dbReference>
<dbReference type="InterPro" id="IPR002957">
    <property type="entry name" value="Keratin_I"/>
</dbReference>
<keyword evidence="2 5" id="KW-0175">Coiled coil</keyword>
<keyword evidence="9" id="KW-1185">Reference proteome</keyword>
<protein>
    <submittedName>
        <fullName evidence="8">Glial fibrillary acidic protein</fullName>
    </submittedName>
</protein>
<dbReference type="Gene3D" id="1.20.5.500">
    <property type="entry name" value="Single helix bin"/>
    <property type="match status" value="1"/>
</dbReference>
<proteinExistence type="inferred from homology"/>
<evidence type="ECO:0000256" key="1">
    <source>
        <dbReference type="ARBA" id="ARBA00022754"/>
    </source>
</evidence>
<gene>
    <name evidence="8" type="primary">LOC100174990</name>
</gene>
<dbReference type="FunFam" id="1.20.5.170:FF:000002">
    <property type="entry name" value="Type I keratin KA11"/>
    <property type="match status" value="1"/>
</dbReference>
<feature type="domain" description="IF rod" evidence="7">
    <location>
        <begin position="125"/>
        <end position="432"/>
    </location>
</feature>
<evidence type="ECO:0000256" key="2">
    <source>
        <dbReference type="ARBA" id="ARBA00023054"/>
    </source>
</evidence>
<dbReference type="InterPro" id="IPR050405">
    <property type="entry name" value="Intermediate_filament"/>
</dbReference>
<keyword evidence="1 4" id="KW-0403">Intermediate filament</keyword>
<dbReference type="SUPFAM" id="SSF64593">
    <property type="entry name" value="Intermediate filament protein, coiled coil region"/>
    <property type="match status" value="2"/>
</dbReference>
<dbReference type="Proteomes" id="UP000008144">
    <property type="component" value="Chromosome 9"/>
</dbReference>
<dbReference type="GO" id="GO:0005200">
    <property type="term" value="F:structural constituent of cytoskeleton"/>
    <property type="evidence" value="ECO:0000318"/>
    <property type="project" value="GO_Central"/>
</dbReference>
<reference evidence="8" key="4">
    <citation type="submission" date="2025-09" db="UniProtKB">
        <authorList>
            <consortium name="Ensembl"/>
        </authorList>
    </citation>
    <scope>IDENTIFICATION</scope>
</reference>
<dbReference type="GeneTree" id="ENSGT00940000156146"/>
<dbReference type="PROSITE" id="PS00226">
    <property type="entry name" value="IF_ROD_1"/>
    <property type="match status" value="1"/>
</dbReference>